<dbReference type="Pfam" id="PF13681">
    <property type="entry name" value="PilX"/>
    <property type="match status" value="1"/>
</dbReference>
<evidence type="ECO:0000259" key="1">
    <source>
        <dbReference type="Pfam" id="PF13681"/>
    </source>
</evidence>
<organism evidence="3 6">
    <name type="scientific">Pseudoduganella albidiflava</name>
    <dbReference type="NCBI Taxonomy" id="321983"/>
    <lineage>
        <taxon>Bacteria</taxon>
        <taxon>Pseudomonadati</taxon>
        <taxon>Pseudomonadota</taxon>
        <taxon>Betaproteobacteria</taxon>
        <taxon>Burkholderiales</taxon>
        <taxon>Oxalobacteraceae</taxon>
        <taxon>Telluria group</taxon>
        <taxon>Pseudoduganella</taxon>
    </lineage>
</organism>
<sequence length="196" mass="20208">MRRRQGGVALVVTLVMLVAVLMLAATAAGMALMGEKAARAGRDRQVALQAAEDALMDAERDIEEAGPERAAILAAPGDFGPGCGSGAALGLCGPAGPDEAPAWQAVDLAADGTDGADGTEGAAVALGHFTGAAMQTGQGALPMRRPRYIIERRPDHRPGEEAGAAARYYYRVTAIGFANREGVQVVLQSAWRRPGD</sequence>
<dbReference type="Pfam" id="PF14341">
    <property type="entry name" value="PilX_N"/>
    <property type="match status" value="1"/>
</dbReference>
<dbReference type="EMBL" id="BMWV01000011">
    <property type="protein sequence ID" value="GGY57174.1"/>
    <property type="molecule type" value="Genomic_DNA"/>
</dbReference>
<dbReference type="EMBL" id="CP036401">
    <property type="protein sequence ID" value="QBI05161.1"/>
    <property type="molecule type" value="Genomic_DNA"/>
</dbReference>
<accession>A0A411X802</accession>
<evidence type="ECO:0000259" key="2">
    <source>
        <dbReference type="Pfam" id="PF14341"/>
    </source>
</evidence>
<evidence type="ECO:0000313" key="5">
    <source>
        <dbReference type="Proteomes" id="UP000292307"/>
    </source>
</evidence>
<feature type="domain" description="Type 4 fimbrial biogenesis protein PilX N-terminal" evidence="2">
    <location>
        <begin position="7"/>
        <end position="52"/>
    </location>
</feature>
<reference evidence="3" key="1">
    <citation type="journal article" date="2014" name="Int. J. Syst. Evol. Microbiol.">
        <title>Complete genome sequence of Corynebacterium casei LMG S-19264T (=DSM 44701T), isolated from a smear-ripened cheese.</title>
        <authorList>
            <consortium name="US DOE Joint Genome Institute (JGI-PGF)"/>
            <person name="Walter F."/>
            <person name="Albersmeier A."/>
            <person name="Kalinowski J."/>
            <person name="Ruckert C."/>
        </authorList>
    </citation>
    <scope>NUCLEOTIDE SEQUENCE</scope>
    <source>
        <strain evidence="3">KCTC 12343</strain>
    </source>
</reference>
<dbReference type="Proteomes" id="UP000292307">
    <property type="component" value="Chromosome"/>
</dbReference>
<dbReference type="AlphaFoldDB" id="A0A411X802"/>
<dbReference type="OrthoDB" id="5405962at2"/>
<proteinExistence type="predicted"/>
<evidence type="ECO:0000313" key="3">
    <source>
        <dbReference type="EMBL" id="GGY57174.1"/>
    </source>
</evidence>
<evidence type="ECO:0000313" key="6">
    <source>
        <dbReference type="Proteomes" id="UP000628442"/>
    </source>
</evidence>
<keyword evidence="5" id="KW-1185">Reference proteome</keyword>
<protein>
    <submittedName>
        <fullName evidence="4">Pilus assembly protein PilX</fullName>
    </submittedName>
</protein>
<evidence type="ECO:0000313" key="4">
    <source>
        <dbReference type="EMBL" id="QBI05161.1"/>
    </source>
</evidence>
<gene>
    <name evidence="4" type="ORF">EYF70_20080</name>
    <name evidence="3" type="ORF">GCM10007387_44670</name>
</gene>
<feature type="domain" description="PilX/PilW C-terminal" evidence="1">
    <location>
        <begin position="90"/>
        <end position="191"/>
    </location>
</feature>
<reference evidence="3" key="3">
    <citation type="submission" date="2022-12" db="EMBL/GenBank/DDBJ databases">
        <authorList>
            <person name="Sun Q."/>
            <person name="Kim S."/>
        </authorList>
    </citation>
    <scope>NUCLEOTIDE SEQUENCE</scope>
    <source>
        <strain evidence="3">KCTC 12343</strain>
    </source>
</reference>
<dbReference type="RefSeq" id="WP_131149218.1">
    <property type="nucleotide sequence ID" value="NZ_BMWV01000011.1"/>
</dbReference>
<dbReference type="Proteomes" id="UP000628442">
    <property type="component" value="Unassembled WGS sequence"/>
</dbReference>
<dbReference type="InterPro" id="IPR025746">
    <property type="entry name" value="PilX_N_dom"/>
</dbReference>
<reference evidence="4 5" key="2">
    <citation type="submission" date="2019-02" db="EMBL/GenBank/DDBJ databases">
        <title>Draft Genome Sequences of Six Type Strains of the Genus Massilia.</title>
        <authorList>
            <person name="Miess H."/>
            <person name="Frediansyhah A."/>
            <person name="Gross H."/>
        </authorList>
    </citation>
    <scope>NUCLEOTIDE SEQUENCE [LARGE SCALE GENOMIC DNA]</scope>
    <source>
        <strain evidence="4 5">DSM 17472</strain>
    </source>
</reference>
<name>A0A411X802_9BURK</name>
<dbReference type="InterPro" id="IPR025205">
    <property type="entry name" value="PilX/PilW_C"/>
</dbReference>